<dbReference type="GO" id="GO:0003755">
    <property type="term" value="F:peptidyl-prolyl cis-trans isomerase activity"/>
    <property type="evidence" value="ECO:0007669"/>
    <property type="project" value="UniProtKB-KW"/>
</dbReference>
<keyword evidence="5" id="KW-1185">Reference proteome</keyword>
<dbReference type="eggNOG" id="ENOG502ZV6R">
    <property type="taxonomic scope" value="Bacteria"/>
</dbReference>
<dbReference type="InterPro" id="IPR000297">
    <property type="entry name" value="PPIase_PpiC"/>
</dbReference>
<evidence type="ECO:0000256" key="2">
    <source>
        <dbReference type="SAM" id="SignalP"/>
    </source>
</evidence>
<evidence type="ECO:0000259" key="3">
    <source>
        <dbReference type="PROSITE" id="PS50198"/>
    </source>
</evidence>
<keyword evidence="1" id="KW-0413">Isomerase</keyword>
<dbReference type="InterPro" id="IPR046357">
    <property type="entry name" value="PPIase_dom_sf"/>
</dbReference>
<comment type="caution">
    <text evidence="4">The sequence shown here is derived from an EMBL/GenBank/DDBJ whole genome shotgun (WGS) entry which is preliminary data.</text>
</comment>
<evidence type="ECO:0000256" key="1">
    <source>
        <dbReference type="PROSITE-ProRule" id="PRU00278"/>
    </source>
</evidence>
<feature type="signal peptide" evidence="2">
    <location>
        <begin position="1"/>
        <end position="19"/>
    </location>
</feature>
<dbReference type="Pfam" id="PF13616">
    <property type="entry name" value="Rotamase_3"/>
    <property type="match status" value="1"/>
</dbReference>
<feature type="chain" id="PRO_5001801417" description="PpiC domain-containing protein" evidence="2">
    <location>
        <begin position="20"/>
        <end position="189"/>
    </location>
</feature>
<keyword evidence="1" id="KW-0697">Rotamase</keyword>
<feature type="domain" description="PpiC" evidence="3">
    <location>
        <begin position="77"/>
        <end position="174"/>
    </location>
</feature>
<protein>
    <recommendedName>
        <fullName evidence="3">PpiC domain-containing protein</fullName>
    </recommendedName>
</protein>
<dbReference type="Proteomes" id="UP000028715">
    <property type="component" value="Unassembled WGS sequence"/>
</dbReference>
<keyword evidence="2" id="KW-0732">Signal</keyword>
<proteinExistence type="predicted"/>
<sequence length="189" mass="21975">MFKYLLLAVSFFYFTVVSSQNLQQINSIEEAENFIKLNPKAAITTLEISTDSLDYYKNRFLENDLINEDKIVKTESIVSMRVSYIYLDGSKLTINDINKQREQIIKLYKKGKSFGDLASIYTMDSNSNKGDLGWFNEGVMHKTFEDAVKGHKKNDLFEVDIPENKWYYVVLKTYNDLPKSILYILSVNK</sequence>
<reference evidence="4 5" key="1">
    <citation type="submission" date="2014-07" db="EMBL/GenBank/DDBJ databases">
        <title>Genome of Flavobacterium reichenbachii LMG 25512.</title>
        <authorList>
            <person name="Stropko S.J."/>
            <person name="Pipes S.E."/>
            <person name="Newman J.D."/>
        </authorList>
    </citation>
    <scope>NUCLEOTIDE SEQUENCE [LARGE SCALE GENOMIC DNA]</scope>
    <source>
        <strain evidence="4 5">LMG 25512</strain>
    </source>
</reference>
<dbReference type="RefSeq" id="WP_035682817.1">
    <property type="nucleotide sequence ID" value="NZ_JPRL01000001.1"/>
</dbReference>
<dbReference type="STRING" id="362418.IW19_07745"/>
<accession>A0A085ZLV7</accession>
<organism evidence="4 5">
    <name type="scientific">Flavobacterium reichenbachii</name>
    <dbReference type="NCBI Taxonomy" id="362418"/>
    <lineage>
        <taxon>Bacteria</taxon>
        <taxon>Pseudomonadati</taxon>
        <taxon>Bacteroidota</taxon>
        <taxon>Flavobacteriia</taxon>
        <taxon>Flavobacteriales</taxon>
        <taxon>Flavobacteriaceae</taxon>
        <taxon>Flavobacterium</taxon>
    </lineage>
</organism>
<dbReference type="EMBL" id="JPRL01000001">
    <property type="protein sequence ID" value="KFF05421.1"/>
    <property type="molecule type" value="Genomic_DNA"/>
</dbReference>
<dbReference type="AlphaFoldDB" id="A0A085ZLV7"/>
<dbReference type="Gene3D" id="3.10.50.40">
    <property type="match status" value="1"/>
</dbReference>
<evidence type="ECO:0000313" key="4">
    <source>
        <dbReference type="EMBL" id="KFF05421.1"/>
    </source>
</evidence>
<name>A0A085ZLV7_9FLAO</name>
<dbReference type="PROSITE" id="PS50198">
    <property type="entry name" value="PPIC_PPIASE_2"/>
    <property type="match status" value="1"/>
</dbReference>
<gene>
    <name evidence="4" type="ORF">IW19_07745</name>
</gene>
<dbReference type="SUPFAM" id="SSF54534">
    <property type="entry name" value="FKBP-like"/>
    <property type="match status" value="1"/>
</dbReference>
<dbReference type="OrthoDB" id="1348210at2"/>
<evidence type="ECO:0000313" key="5">
    <source>
        <dbReference type="Proteomes" id="UP000028715"/>
    </source>
</evidence>